<protein>
    <recommendedName>
        <fullName evidence="1">Reverse transcriptase/retrotransposon-derived protein RNase H-like domain-containing protein</fullName>
    </recommendedName>
</protein>
<dbReference type="InterPro" id="IPR041577">
    <property type="entry name" value="RT_RNaseH_2"/>
</dbReference>
<accession>A0A225VY43</accession>
<dbReference type="OrthoDB" id="127017at2759"/>
<evidence type="ECO:0000259" key="1">
    <source>
        <dbReference type="Pfam" id="PF17919"/>
    </source>
</evidence>
<dbReference type="Proteomes" id="UP000198211">
    <property type="component" value="Unassembled WGS sequence"/>
</dbReference>
<dbReference type="Pfam" id="PF17919">
    <property type="entry name" value="RT_RNaseH_2"/>
    <property type="match status" value="1"/>
</dbReference>
<reference evidence="3" key="1">
    <citation type="submission" date="2017-03" db="EMBL/GenBank/DDBJ databases">
        <title>Phytopthora megakarya and P. palmivora, two closely related causual agents of cacao black pod achieved similar genome size and gene model numbers by different mechanisms.</title>
        <authorList>
            <person name="Ali S."/>
            <person name="Shao J."/>
            <person name="Larry D.J."/>
            <person name="Kronmiller B."/>
            <person name="Shen D."/>
            <person name="Strem M.D."/>
            <person name="Melnick R.L."/>
            <person name="Guiltinan M.J."/>
            <person name="Tyler B.M."/>
            <person name="Meinhardt L.W."/>
            <person name="Bailey B.A."/>
        </authorList>
    </citation>
    <scope>NUCLEOTIDE SEQUENCE [LARGE SCALE GENOMIC DNA]</scope>
    <source>
        <strain evidence="3">zdho120</strain>
    </source>
</reference>
<dbReference type="SUPFAM" id="SSF56672">
    <property type="entry name" value="DNA/RNA polymerases"/>
    <property type="match status" value="1"/>
</dbReference>
<dbReference type="InterPro" id="IPR043502">
    <property type="entry name" value="DNA/RNA_pol_sf"/>
</dbReference>
<name>A0A225VY43_9STRA</name>
<comment type="caution">
    <text evidence="2">The sequence shown here is derived from an EMBL/GenBank/DDBJ whole genome shotgun (WGS) entry which is preliminary data.</text>
</comment>
<dbReference type="AlphaFoldDB" id="A0A225VY43"/>
<keyword evidence="3" id="KW-1185">Reference proteome</keyword>
<evidence type="ECO:0000313" key="2">
    <source>
        <dbReference type="EMBL" id="OWZ10363.1"/>
    </source>
</evidence>
<feature type="non-terminal residue" evidence="2">
    <location>
        <position position="1"/>
    </location>
</feature>
<gene>
    <name evidence="2" type="ORF">PHMEG_00016796</name>
</gene>
<dbReference type="EMBL" id="NBNE01002468">
    <property type="protein sequence ID" value="OWZ10363.1"/>
    <property type="molecule type" value="Genomic_DNA"/>
</dbReference>
<proteinExistence type="predicted"/>
<feature type="domain" description="Reverse transcriptase/retrotransposon-derived protein RNase H-like" evidence="1">
    <location>
        <begin position="43"/>
        <end position="130"/>
    </location>
</feature>
<organism evidence="2 3">
    <name type="scientific">Phytophthora megakarya</name>
    <dbReference type="NCBI Taxonomy" id="4795"/>
    <lineage>
        <taxon>Eukaryota</taxon>
        <taxon>Sar</taxon>
        <taxon>Stramenopiles</taxon>
        <taxon>Oomycota</taxon>
        <taxon>Peronosporomycetes</taxon>
        <taxon>Peronosporales</taxon>
        <taxon>Peronosporaceae</taxon>
        <taxon>Phytophthora</taxon>
    </lineage>
</organism>
<evidence type="ECO:0000313" key="3">
    <source>
        <dbReference type="Proteomes" id="UP000198211"/>
    </source>
</evidence>
<sequence length="137" mass="15784">NWMRDRIIDFARQVEPLQRRLDKALASTKRTKRAAASIEFELDEHERRSFDSVKEVLANAATLDFSDDKTTTCLFTDAPYVGYAIIVSQVMDFDPLKPAIEQQHRLIHCTSGTFMGSQCNWTVIEKEVFPSSWRVIN</sequence>